<accession>A0A8J2Q0E0</accession>
<proteinExistence type="predicted"/>
<dbReference type="AlphaFoldDB" id="A0A8J2Q0E0"/>
<dbReference type="Proteomes" id="UP000746747">
    <property type="component" value="Unassembled WGS sequence"/>
</dbReference>
<gene>
    <name evidence="1" type="ORF">CJOHNSTONI_LOCUS5127</name>
</gene>
<comment type="caution">
    <text evidence="1">The sequence shown here is derived from an EMBL/GenBank/DDBJ whole genome shotgun (WGS) entry which is preliminary data.</text>
</comment>
<protein>
    <submittedName>
        <fullName evidence="1">Uncharacterized protein</fullName>
    </submittedName>
</protein>
<sequence>MCIYGINFTNGFDNHLYFNDPKTNAKIAEYLDEAGKDLCNSVSNFKIKDPYQEVVILNKDNSYNDLFITCCDKCDHESMIDWLIHLKSQFLLHRYALVENFQHQISYKITRRKVGYNQPGVCLTEDYRKIPATGNNAVCFTYGEQKFANPFAGEQYSTKFEDILKMGHYNSTVTKYLLGERCTMNYASYSNPEESCTINLFQKGFQYFCCCSGGSSVPCQKSSAILLRKDNSMTENLFCASKEVPIAKEKTEQMKFNMSFSTTIGDINARTSNKYEPDIHNKLADENKTRHKCFYNDRYQYLFNQYYVKTTNDVCLLHYIDNETASDMNTNGIKNGLIFHSYPGDGFYPTDFSYIDLKDDCAYVEVEINEVSIKRSVNCFKKSFNTNYMPVKIFACGCTLQKEGNHCDQSLEKKIAKLSEEYPMKLLTNCAKFEATEASMNESNEIYVRHTSYCFTEVFMMWDTISGVRLKVRADAVTRLMAAQSGKHFDHIAFSMYNLKFLQLHQLILHPLNTAGKLWCLSGPFYATIYFDKRTSSFRRKTKCVPKQIEIYKIKRTHKAIKFDNSIFCDSLPILGKNFGCFDLNLDSKKSQKRSEMACCCSDEHECEQTSLQIRLVFSHLKKDLTD</sequence>
<reference evidence="1" key="1">
    <citation type="submission" date="2021-09" db="EMBL/GenBank/DDBJ databases">
        <authorList>
            <consortium name="Pathogen Informatics"/>
        </authorList>
    </citation>
    <scope>NUCLEOTIDE SEQUENCE</scope>
</reference>
<evidence type="ECO:0000313" key="1">
    <source>
        <dbReference type="EMBL" id="CAG9535045.1"/>
    </source>
</evidence>
<dbReference type="EMBL" id="CAKAEH010001348">
    <property type="protein sequence ID" value="CAG9535045.1"/>
    <property type="molecule type" value="Genomic_DNA"/>
</dbReference>
<evidence type="ECO:0000313" key="2">
    <source>
        <dbReference type="Proteomes" id="UP000746747"/>
    </source>
</evidence>
<name>A0A8J2Q0E0_9BILA</name>
<dbReference type="OrthoDB" id="5864839at2759"/>
<organism evidence="1 2">
    <name type="scientific">Cercopithifilaria johnstoni</name>
    <dbReference type="NCBI Taxonomy" id="2874296"/>
    <lineage>
        <taxon>Eukaryota</taxon>
        <taxon>Metazoa</taxon>
        <taxon>Ecdysozoa</taxon>
        <taxon>Nematoda</taxon>
        <taxon>Chromadorea</taxon>
        <taxon>Rhabditida</taxon>
        <taxon>Spirurina</taxon>
        <taxon>Spiruromorpha</taxon>
        <taxon>Filarioidea</taxon>
        <taxon>Onchocercidae</taxon>
        <taxon>Cercopithifilaria</taxon>
    </lineage>
</organism>
<keyword evidence="2" id="KW-1185">Reference proteome</keyword>